<reference evidence="7 8" key="1">
    <citation type="submission" date="2017-08" db="EMBL/GenBank/DDBJ databases">
        <title>Halovibrio sewagensis sp. nov., isolated from wastewater of high salinity.</title>
        <authorList>
            <person name="Dong X."/>
            <person name="Zhang G."/>
        </authorList>
    </citation>
    <scope>NUCLEOTIDE SEQUENCE [LARGE SCALE GENOMIC DNA]</scope>
    <source>
        <strain evidence="7 8">YL5-2</strain>
    </source>
</reference>
<evidence type="ECO:0000313" key="7">
    <source>
        <dbReference type="EMBL" id="PAU80452.1"/>
    </source>
</evidence>
<dbReference type="Pfam" id="PF04286">
    <property type="entry name" value="DUF445"/>
    <property type="match status" value="1"/>
</dbReference>
<keyword evidence="3 6" id="KW-0812">Transmembrane</keyword>
<name>A0A2A2F773_9GAMM</name>
<accession>A0A2A2F773</accession>
<evidence type="ECO:0000256" key="2">
    <source>
        <dbReference type="ARBA" id="ARBA00008053"/>
    </source>
</evidence>
<comment type="caution">
    <text evidence="7">The sequence shown here is derived from an EMBL/GenBank/DDBJ whole genome shotgun (WGS) entry which is preliminary data.</text>
</comment>
<dbReference type="AlphaFoldDB" id="A0A2A2F773"/>
<evidence type="ECO:0000256" key="6">
    <source>
        <dbReference type="SAM" id="Phobius"/>
    </source>
</evidence>
<evidence type="ECO:0000313" key="8">
    <source>
        <dbReference type="Proteomes" id="UP000218896"/>
    </source>
</evidence>
<dbReference type="Proteomes" id="UP000218896">
    <property type="component" value="Unassembled WGS sequence"/>
</dbReference>
<keyword evidence="8" id="KW-1185">Reference proteome</keyword>
<keyword evidence="4 6" id="KW-1133">Transmembrane helix</keyword>
<feature type="transmembrane region" description="Helical" evidence="6">
    <location>
        <begin position="42"/>
        <end position="63"/>
    </location>
</feature>
<proteinExistence type="inferred from homology"/>
<feature type="transmembrane region" description="Helical" evidence="6">
    <location>
        <begin position="423"/>
        <end position="440"/>
    </location>
</feature>
<dbReference type="PANTHER" id="PTHR35791:SF1">
    <property type="entry name" value="UPF0754 MEMBRANE PROTEIN YHEB"/>
    <property type="match status" value="1"/>
</dbReference>
<protein>
    <submittedName>
        <fullName evidence="7">DUF445 domain-containing protein</fullName>
    </submittedName>
</protein>
<evidence type="ECO:0000256" key="4">
    <source>
        <dbReference type="ARBA" id="ARBA00022989"/>
    </source>
</evidence>
<comment type="subcellular location">
    <subcellularLocation>
        <location evidence="1">Endomembrane system</location>
    </subcellularLocation>
</comment>
<dbReference type="GO" id="GO:0012505">
    <property type="term" value="C:endomembrane system"/>
    <property type="evidence" value="ECO:0007669"/>
    <property type="project" value="UniProtKB-SubCell"/>
</dbReference>
<dbReference type="InterPro" id="IPR007383">
    <property type="entry name" value="DUF445"/>
</dbReference>
<organism evidence="7 8">
    <name type="scientific">Halovibrio salipaludis</name>
    <dbReference type="NCBI Taxonomy" id="2032626"/>
    <lineage>
        <taxon>Bacteria</taxon>
        <taxon>Pseudomonadati</taxon>
        <taxon>Pseudomonadota</taxon>
        <taxon>Gammaproteobacteria</taxon>
        <taxon>Oceanospirillales</taxon>
        <taxon>Halomonadaceae</taxon>
        <taxon>Halovibrio</taxon>
    </lineage>
</organism>
<dbReference type="PANTHER" id="PTHR35791">
    <property type="entry name" value="UPF0754 MEMBRANE PROTEIN YHEB"/>
    <property type="match status" value="1"/>
</dbReference>
<keyword evidence="5 6" id="KW-0472">Membrane</keyword>
<comment type="similarity">
    <text evidence="2">Belongs to the UPF0754 family.</text>
</comment>
<dbReference type="EMBL" id="NSKD01000003">
    <property type="protein sequence ID" value="PAU80452.1"/>
    <property type="molecule type" value="Genomic_DNA"/>
</dbReference>
<evidence type="ECO:0000256" key="5">
    <source>
        <dbReference type="ARBA" id="ARBA00023136"/>
    </source>
</evidence>
<gene>
    <name evidence="7" type="ORF">CK501_08375</name>
</gene>
<sequence>MRGIAMDVDLTKWDRSFRSGLLAAALIFGLLDYWFGGGNIWVRAGFVITVAGLVGYFTNFLAIKMLFQPKQGQVLGWQGLVPKNKDQIARSLAESVQEQLLSPEIILDYIRERQLIETGTETMAGWIDDHLQDPDVRKRITEVVVDLMRERGPEALTRSLDFVEAALKDLARDPENIDQWWAQIRSTLHSFLQSKENREWLADKTRHWLQQEIPRISEWLNNALEDYLRQKRRMGSLGLGIKNIFSFDQDAISQVLDRFIRDPDVTDDFMEMLDAVVDGIQQEMEKPEVQSLIQARVGDWIEAVGTTTRDRILPVLIRQTDQYLNDESNWERIEQSLMSALQWFKKQGLQLLQSDKGRAWVSQGIELAVKRLDVTNVVEQQVRRLDTDELEKMVLDNTGGNLTVIQLLGGCLGLILGTVQVHLAFALPIGVLLVVVWLAWQLNERRNARNAAG</sequence>
<feature type="transmembrane region" description="Helical" evidence="6">
    <location>
        <begin position="20"/>
        <end position="36"/>
    </location>
</feature>
<evidence type="ECO:0000256" key="3">
    <source>
        <dbReference type="ARBA" id="ARBA00022692"/>
    </source>
</evidence>
<evidence type="ECO:0000256" key="1">
    <source>
        <dbReference type="ARBA" id="ARBA00004308"/>
    </source>
</evidence>